<proteinExistence type="predicted"/>
<feature type="domain" description="Metallo-beta-lactamase" evidence="1">
    <location>
        <begin position="49"/>
        <end position="272"/>
    </location>
</feature>
<organism evidence="2 3">
    <name type="scientific">Streptacidiphilus jiangxiensis</name>
    <dbReference type="NCBI Taxonomy" id="235985"/>
    <lineage>
        <taxon>Bacteria</taxon>
        <taxon>Bacillati</taxon>
        <taxon>Actinomycetota</taxon>
        <taxon>Actinomycetes</taxon>
        <taxon>Kitasatosporales</taxon>
        <taxon>Streptomycetaceae</taxon>
        <taxon>Streptacidiphilus</taxon>
    </lineage>
</organism>
<name>A0A1H7VYI3_STRJI</name>
<dbReference type="Proteomes" id="UP000183015">
    <property type="component" value="Unassembled WGS sequence"/>
</dbReference>
<dbReference type="Pfam" id="PF00753">
    <property type="entry name" value="Lactamase_B"/>
    <property type="match status" value="1"/>
</dbReference>
<dbReference type="STRING" id="235985.SAMN05414137_11969"/>
<evidence type="ECO:0000259" key="1">
    <source>
        <dbReference type="SMART" id="SM00849"/>
    </source>
</evidence>
<dbReference type="InterPro" id="IPR036388">
    <property type="entry name" value="WH-like_DNA-bd_sf"/>
</dbReference>
<dbReference type="SMART" id="SM00849">
    <property type="entry name" value="Lactamase_B"/>
    <property type="match status" value="1"/>
</dbReference>
<dbReference type="Gene3D" id="1.10.10.10">
    <property type="entry name" value="Winged helix-like DNA-binding domain superfamily/Winged helix DNA-binding domain"/>
    <property type="match status" value="1"/>
</dbReference>
<dbReference type="InterPro" id="IPR050662">
    <property type="entry name" value="Sec-metab_biosynth-thioest"/>
</dbReference>
<dbReference type="PANTHER" id="PTHR23131">
    <property type="entry name" value="ENDORIBONUCLEASE LACTB2"/>
    <property type="match status" value="1"/>
</dbReference>
<reference evidence="3" key="1">
    <citation type="submission" date="2016-10" db="EMBL/GenBank/DDBJ databases">
        <authorList>
            <person name="Varghese N."/>
        </authorList>
    </citation>
    <scope>NUCLEOTIDE SEQUENCE [LARGE SCALE GENOMIC DNA]</scope>
    <source>
        <strain evidence="3">DSM 45096 / BCRC 16803 / CGMCC 4.1857 / CIP 109030 / JCM 12277 / KCTC 19219 / NBRC 100920 / 33214</strain>
    </source>
</reference>
<dbReference type="SUPFAM" id="SSF56281">
    <property type="entry name" value="Metallo-hydrolase/oxidoreductase"/>
    <property type="match status" value="1"/>
</dbReference>
<evidence type="ECO:0000313" key="2">
    <source>
        <dbReference type="EMBL" id="SEM13929.1"/>
    </source>
</evidence>
<protein>
    <submittedName>
        <fullName evidence="2">Glyoxylase, beta-lactamase superfamily II</fullName>
    </submittedName>
</protein>
<keyword evidence="3" id="KW-1185">Reference proteome</keyword>
<dbReference type="Gene3D" id="3.60.15.10">
    <property type="entry name" value="Ribonuclease Z/Hydroxyacylglutathione hydrolase-like"/>
    <property type="match status" value="1"/>
</dbReference>
<dbReference type="InterPro" id="IPR001279">
    <property type="entry name" value="Metallo-B-lactamas"/>
</dbReference>
<accession>A0A1H7VYI3</accession>
<dbReference type="eggNOG" id="COG0491">
    <property type="taxonomic scope" value="Bacteria"/>
</dbReference>
<dbReference type="PANTHER" id="PTHR23131:SF4">
    <property type="entry name" value="METALLO-BETA-LACTAMASE SUPERFAMILY POTEIN"/>
    <property type="match status" value="1"/>
</dbReference>
<gene>
    <name evidence="2" type="ORF">SAMN05414137_11969</name>
</gene>
<dbReference type="EMBL" id="FOAZ01000019">
    <property type="protein sequence ID" value="SEM13929.1"/>
    <property type="molecule type" value="Genomic_DNA"/>
</dbReference>
<dbReference type="AlphaFoldDB" id="A0A1H7VYI3"/>
<sequence>MAVPISVTDPREEQPDRRAWRERVLPPVQGLGGGVWSIPVPIPDNPLRYTLVYLLESDRGPVLVDTGWDDPTGREILRAGLAEAGFALEDVHGVLVTHHHPDHHGLSAHVQAASGAWVGMHAAEAAVVRAVREIPADQWIDRMTRSMRAAGLPEEHLAALRQWGGDSESGPATLGAVVPDRELVHGESAGVPGRQVRVMWTPGHTPGHVCLYLDERPRTRLLSGDHLLPTISPVVSLYPENPQDEPTDPLGDFIDSLERIAALGPEEILPAHQYRFTDAPRRVQELLDHHTARLADLHAQLRGAPMTLWEAAQGMHWNRPWSELGFLARHLAVSEAAAHLRRLVKTGLAEAVTDEDPVMYHAR</sequence>
<dbReference type="InterPro" id="IPR036866">
    <property type="entry name" value="RibonucZ/Hydroxyglut_hydro"/>
</dbReference>
<evidence type="ECO:0000313" key="3">
    <source>
        <dbReference type="Proteomes" id="UP000183015"/>
    </source>
</evidence>